<dbReference type="InterPro" id="IPR002288">
    <property type="entry name" value="DNA_gyrase_B_C"/>
</dbReference>
<organism evidence="12">
    <name type="scientific">Triticum aestivum</name>
    <name type="common">Wheat</name>
    <dbReference type="NCBI Taxonomy" id="4565"/>
    <lineage>
        <taxon>Eukaryota</taxon>
        <taxon>Viridiplantae</taxon>
        <taxon>Streptophyta</taxon>
        <taxon>Embryophyta</taxon>
        <taxon>Tracheophyta</taxon>
        <taxon>Spermatophyta</taxon>
        <taxon>Magnoliopsida</taxon>
        <taxon>Liliopsida</taxon>
        <taxon>Poales</taxon>
        <taxon>Poaceae</taxon>
        <taxon>BOP clade</taxon>
        <taxon>Pooideae</taxon>
        <taxon>Triticodae</taxon>
        <taxon>Triticeae</taxon>
        <taxon>Triticinae</taxon>
        <taxon>Triticum</taxon>
    </lineage>
</organism>
<dbReference type="Proteomes" id="UP000815260">
    <property type="component" value="Chromosome 3A"/>
</dbReference>
<dbReference type="OrthoDB" id="276498at2759"/>
<evidence type="ECO:0000256" key="1">
    <source>
        <dbReference type="ARBA" id="ARBA00000185"/>
    </source>
</evidence>
<dbReference type="InterPro" id="IPR018522">
    <property type="entry name" value="TopoIIA_CS"/>
</dbReference>
<dbReference type="GO" id="GO:0003677">
    <property type="term" value="F:DNA binding"/>
    <property type="evidence" value="ECO:0007669"/>
    <property type="project" value="UniProtKB-UniRule"/>
</dbReference>
<keyword evidence="4 10" id="KW-0547">Nucleotide-binding</keyword>
<dbReference type="SMART" id="SM00433">
    <property type="entry name" value="TOP2c"/>
    <property type="match status" value="1"/>
</dbReference>
<dbReference type="PRINTS" id="PR01159">
    <property type="entry name" value="DNAGYRASEB"/>
</dbReference>
<evidence type="ECO:0000256" key="2">
    <source>
        <dbReference type="ARBA" id="ARBA00010708"/>
    </source>
</evidence>
<proteinExistence type="inferred from homology"/>
<keyword evidence="5 10" id="KW-0067">ATP-binding</keyword>
<dbReference type="InterPro" id="IPR013759">
    <property type="entry name" value="Topo_IIA_B_C"/>
</dbReference>
<dbReference type="InterPro" id="IPR020568">
    <property type="entry name" value="Ribosomal_Su5_D2-typ_SF"/>
</dbReference>
<dbReference type="GO" id="GO:0046872">
    <property type="term" value="F:metal ion binding"/>
    <property type="evidence" value="ECO:0007669"/>
    <property type="project" value="UniProtKB-KW"/>
</dbReference>
<protein>
    <recommendedName>
        <fullName evidence="10">DNA topoisomerase 2</fullName>
        <ecNumber evidence="10">5.6.2.2</ecNumber>
    </recommendedName>
</protein>
<gene>
    <name evidence="12" type="ORF">CFC21_035099</name>
</gene>
<evidence type="ECO:0000256" key="10">
    <source>
        <dbReference type="RuleBase" id="RU362094"/>
    </source>
</evidence>
<dbReference type="InterPro" id="IPR014721">
    <property type="entry name" value="Ribsml_uS5_D2-typ_fold_subgr"/>
</dbReference>
<evidence type="ECO:0000256" key="7">
    <source>
        <dbReference type="ARBA" id="ARBA00023029"/>
    </source>
</evidence>
<dbReference type="GO" id="GO:0003918">
    <property type="term" value="F:DNA topoisomerase type II (double strand cut, ATP-hydrolyzing) activity"/>
    <property type="evidence" value="ECO:0007669"/>
    <property type="project" value="UniProtKB-UniRule"/>
</dbReference>
<dbReference type="PANTHER" id="PTHR45866">
    <property type="entry name" value="DNA GYRASE/TOPOISOMERASE SUBUNIT B"/>
    <property type="match status" value="1"/>
</dbReference>
<dbReference type="Pfam" id="PF01751">
    <property type="entry name" value="Toprim"/>
    <property type="match status" value="1"/>
</dbReference>
<reference evidence="12" key="2">
    <citation type="submission" date="2020-03" db="EMBL/GenBank/DDBJ databases">
        <title>The second near-complete assembly of the hexaploid bread wheat (Triticum aestivum) genome.</title>
        <authorList>
            <person name="Zimin A.V."/>
            <person name="Puiu D."/>
            <person name="Shumante A."/>
            <person name="Alonge M."/>
            <person name="Salzberg S.L."/>
        </authorList>
    </citation>
    <scope>NUCLEOTIDE SEQUENCE</scope>
    <source>
        <tissue evidence="12">Leaf</tissue>
    </source>
</reference>
<comment type="catalytic activity">
    <reaction evidence="1 10">
        <text>ATP-dependent breakage, passage and rejoining of double-stranded DNA.</text>
        <dbReference type="EC" id="5.6.2.2"/>
    </reaction>
</comment>
<sequence>KPLHDPIAFRKELDGIVVDVSLQWCSDSYSDTVLGYANSIRTIDGGTHIEGLKTSLTRTINSFAKKSKIMKDKDISLSGEHVREGVTCIISVKVPNPEFEGQTKTRLGNPEVRRIVEQSVQENLTEYLELHPDVLDSILSKSLNALKAALAAKRARELVRTKSVLKSSSLPGKLADCASSNPAESEIFIVEGDSAGGSAKQGRDRKFQAILPLRGKILNIERRDEAAMYKNEEIQNLILGLGLGVKGEDFKKEALRYHKIVILTDADVDGAHIRTLLLTFFFRYQRALFDEGCIYVGVPPLYKVERGKQVHYCYDEADLKELVNTFPTNASYNTQRFKGLGEMMPLQLWETTMDPERRLLKQLTVEDAAEANVVFSSLMGARVEYRKELIQKAASMVNLDHLDI</sequence>
<dbReference type="Pfam" id="PF00204">
    <property type="entry name" value="DNA_gyraseB"/>
    <property type="match status" value="1"/>
</dbReference>
<dbReference type="EC" id="5.6.2.2" evidence="10"/>
<dbReference type="InterPro" id="IPR006171">
    <property type="entry name" value="TOPRIM_dom"/>
</dbReference>
<keyword evidence="9 10" id="KW-0413">Isomerase</keyword>
<dbReference type="GO" id="GO:0006265">
    <property type="term" value="P:DNA topological change"/>
    <property type="evidence" value="ECO:0007669"/>
    <property type="project" value="UniProtKB-UniRule"/>
</dbReference>
<dbReference type="PANTHER" id="PTHR45866:SF1">
    <property type="entry name" value="DNA GYRASE SUBUNIT B, MITOCHONDRIAL"/>
    <property type="match status" value="1"/>
</dbReference>
<dbReference type="InterPro" id="IPR013506">
    <property type="entry name" value="Topo_IIA_bsu_dom2"/>
</dbReference>
<dbReference type="FunFam" id="3.30.230.10:FF:000005">
    <property type="entry name" value="DNA gyrase subunit B"/>
    <property type="match status" value="1"/>
</dbReference>
<name>A0A9R1F568_WHEAT</name>
<dbReference type="PROSITE" id="PS00177">
    <property type="entry name" value="TOPOISOMERASE_II"/>
    <property type="match status" value="1"/>
</dbReference>
<accession>A0A9R1F568</accession>
<evidence type="ECO:0000259" key="11">
    <source>
        <dbReference type="PROSITE" id="PS50880"/>
    </source>
</evidence>
<dbReference type="InterPro" id="IPR001241">
    <property type="entry name" value="Topo_IIA"/>
</dbReference>
<comment type="subunit">
    <text evidence="10">Homodimer.</text>
</comment>
<keyword evidence="7 10" id="KW-0799">Topoisomerase</keyword>
<dbReference type="PRINTS" id="PR00418">
    <property type="entry name" value="TPI2FAMILY"/>
</dbReference>
<feature type="non-terminal residue" evidence="12">
    <location>
        <position position="1"/>
    </location>
</feature>
<comment type="function">
    <text evidence="10">Control of topological states of DNA by transient breakage and subsequent rejoining of DNA strands. Topoisomerase II makes double-strand breaks.</text>
</comment>
<evidence type="ECO:0000256" key="9">
    <source>
        <dbReference type="ARBA" id="ARBA00023235"/>
    </source>
</evidence>
<dbReference type="InterPro" id="IPR000565">
    <property type="entry name" value="Topo_IIA_B"/>
</dbReference>
<evidence type="ECO:0000256" key="4">
    <source>
        <dbReference type="ARBA" id="ARBA00022741"/>
    </source>
</evidence>
<keyword evidence="3" id="KW-0479">Metal-binding</keyword>
<dbReference type="AlphaFoldDB" id="A0A9R1F568"/>
<keyword evidence="8 10" id="KW-0238">DNA-binding</keyword>
<feature type="domain" description="Toprim" evidence="11">
    <location>
        <begin position="185"/>
        <end position="292"/>
    </location>
</feature>
<dbReference type="FunFam" id="3.40.50.670:FF:000002">
    <property type="entry name" value="DNA gyrase subunit B"/>
    <property type="match status" value="1"/>
</dbReference>
<dbReference type="CDD" id="cd03366">
    <property type="entry name" value="TOPRIM_TopoIIA_GyrB"/>
    <property type="match status" value="1"/>
</dbReference>
<evidence type="ECO:0000313" key="12">
    <source>
        <dbReference type="EMBL" id="KAF7022304.1"/>
    </source>
</evidence>
<dbReference type="GO" id="GO:0005524">
    <property type="term" value="F:ATP binding"/>
    <property type="evidence" value="ECO:0007669"/>
    <property type="project" value="UniProtKB-UniRule"/>
</dbReference>
<reference evidence="12" key="1">
    <citation type="journal article" date="2017" name="Gigascience">
        <title>The first near-complete assembly of the hexaploid bread wheat genome, Triticum aestivum.</title>
        <authorList>
            <person name="Zimin A.V."/>
            <person name="Puiu D."/>
            <person name="Hall R."/>
            <person name="Kingan S."/>
            <person name="Clavijo B.J."/>
            <person name="Salzberg S.L."/>
        </authorList>
    </citation>
    <scope>NUCLEOTIDE SEQUENCE</scope>
    <source>
        <tissue evidence="12">Leaf</tissue>
    </source>
</reference>
<dbReference type="InterPro" id="IPR013760">
    <property type="entry name" value="Topo_IIA-like_dom_sf"/>
</dbReference>
<dbReference type="CDD" id="cd00822">
    <property type="entry name" value="TopoII_Trans_DNA_gyrase"/>
    <property type="match status" value="1"/>
</dbReference>
<evidence type="ECO:0000256" key="5">
    <source>
        <dbReference type="ARBA" id="ARBA00022840"/>
    </source>
</evidence>
<dbReference type="EMBL" id="CM022217">
    <property type="protein sequence ID" value="KAF7022304.1"/>
    <property type="molecule type" value="Genomic_DNA"/>
</dbReference>
<dbReference type="Gene3D" id="3.30.230.10">
    <property type="match status" value="1"/>
</dbReference>
<dbReference type="Pfam" id="PF00986">
    <property type="entry name" value="DNA_gyraseB_C"/>
    <property type="match status" value="1"/>
</dbReference>
<dbReference type="InterPro" id="IPR034160">
    <property type="entry name" value="TOPRIM_GyrB"/>
</dbReference>
<dbReference type="SUPFAM" id="SSF54211">
    <property type="entry name" value="Ribosomal protein S5 domain 2-like"/>
    <property type="match status" value="1"/>
</dbReference>
<keyword evidence="6" id="KW-0460">Magnesium</keyword>
<dbReference type="Gene3D" id="3.40.50.670">
    <property type="match status" value="1"/>
</dbReference>
<comment type="similarity">
    <text evidence="2">Belongs to the type II topoisomerase GyrB family.</text>
</comment>
<comment type="similarity">
    <text evidence="10">Belongs to the type II topoisomerase family.</text>
</comment>
<evidence type="ECO:0000256" key="8">
    <source>
        <dbReference type="ARBA" id="ARBA00023125"/>
    </source>
</evidence>
<dbReference type="PROSITE" id="PS50880">
    <property type="entry name" value="TOPRIM"/>
    <property type="match status" value="1"/>
</dbReference>
<comment type="caution">
    <text evidence="12">The sequence shown here is derived from an EMBL/GenBank/DDBJ whole genome shotgun (WGS) entry which is preliminary data.</text>
</comment>
<dbReference type="SUPFAM" id="SSF56719">
    <property type="entry name" value="Type II DNA topoisomerase"/>
    <property type="match status" value="1"/>
</dbReference>
<evidence type="ECO:0000256" key="6">
    <source>
        <dbReference type="ARBA" id="ARBA00022842"/>
    </source>
</evidence>
<evidence type="ECO:0000256" key="3">
    <source>
        <dbReference type="ARBA" id="ARBA00022723"/>
    </source>
</evidence>